<dbReference type="AlphaFoldDB" id="A0A644U1C9"/>
<feature type="transmembrane region" description="Helical" evidence="8">
    <location>
        <begin position="285"/>
        <end position="308"/>
    </location>
</feature>
<evidence type="ECO:0000256" key="3">
    <source>
        <dbReference type="ARBA" id="ARBA00022448"/>
    </source>
</evidence>
<feature type="transmembrane region" description="Helical" evidence="8">
    <location>
        <begin position="165"/>
        <end position="185"/>
    </location>
</feature>
<feature type="transmembrane region" description="Helical" evidence="8">
    <location>
        <begin position="68"/>
        <end position="87"/>
    </location>
</feature>
<dbReference type="PANTHER" id="PTHR36838">
    <property type="entry name" value="AUXIN EFFLUX CARRIER FAMILY PROTEIN"/>
    <property type="match status" value="1"/>
</dbReference>
<keyword evidence="3" id="KW-0813">Transport</keyword>
<dbReference type="PANTHER" id="PTHR36838:SF1">
    <property type="entry name" value="SLR1864 PROTEIN"/>
    <property type="match status" value="1"/>
</dbReference>
<organism evidence="9">
    <name type="scientific">bioreactor metagenome</name>
    <dbReference type="NCBI Taxonomy" id="1076179"/>
    <lineage>
        <taxon>unclassified sequences</taxon>
        <taxon>metagenomes</taxon>
        <taxon>ecological metagenomes</taxon>
    </lineage>
</organism>
<evidence type="ECO:0000256" key="6">
    <source>
        <dbReference type="ARBA" id="ARBA00022989"/>
    </source>
</evidence>
<accession>A0A644U1C9</accession>
<protein>
    <recommendedName>
        <fullName evidence="10">AEC family transporter</fullName>
    </recommendedName>
</protein>
<dbReference type="GO" id="GO:0005886">
    <property type="term" value="C:plasma membrane"/>
    <property type="evidence" value="ECO:0007669"/>
    <property type="project" value="UniProtKB-SubCell"/>
</dbReference>
<dbReference type="EMBL" id="VSSQ01000060">
    <property type="protein sequence ID" value="MPL71671.1"/>
    <property type="molecule type" value="Genomic_DNA"/>
</dbReference>
<feature type="transmembrane region" description="Helical" evidence="8">
    <location>
        <begin position="99"/>
        <end position="121"/>
    </location>
</feature>
<keyword evidence="4" id="KW-1003">Cell membrane</keyword>
<evidence type="ECO:0008006" key="10">
    <source>
        <dbReference type="Google" id="ProtNLM"/>
    </source>
</evidence>
<dbReference type="InterPro" id="IPR038770">
    <property type="entry name" value="Na+/solute_symporter_sf"/>
</dbReference>
<evidence type="ECO:0000256" key="5">
    <source>
        <dbReference type="ARBA" id="ARBA00022692"/>
    </source>
</evidence>
<keyword evidence="7 8" id="KW-0472">Membrane</keyword>
<name>A0A644U1C9_9ZZZZ</name>
<keyword evidence="5 8" id="KW-0812">Transmembrane</keyword>
<comment type="subcellular location">
    <subcellularLocation>
        <location evidence="1">Cell membrane</location>
        <topology evidence="1">Multi-pass membrane protein</topology>
    </subcellularLocation>
</comment>
<evidence type="ECO:0000256" key="7">
    <source>
        <dbReference type="ARBA" id="ARBA00023136"/>
    </source>
</evidence>
<dbReference type="Gene3D" id="1.20.1530.20">
    <property type="match status" value="1"/>
</dbReference>
<keyword evidence="6 8" id="KW-1133">Transmembrane helix</keyword>
<sequence length="310" mass="34423">MDYFIALNQILILFLLIGIGYFARRIKILNDASVSSLSKFLLHICIPAMVIFSMQIPFTNEVLMKGEYLILAAFAYYAIAFLVAWFAPILMRAKKEEYGVFRFMIMFSNSMFMGFPILSMLYGQDAIFYAAIFNIPFTILTYSVGIWILRAQEKGNGKIAFDPKILLNPAFLSTILGLIFFLTSISIPDPLYSSLELLNNVTTPLSLVVTGGFLAQLKFTSIFKNVRQYIVAAIRLLGMPALIFLIFSQFIADPLILGIIVVTAGMPAAVNTVMLAEEHKAHPDIAAQGICITTLFCLGTLPLLAMFLTG</sequence>
<feature type="transmembrane region" description="Helical" evidence="8">
    <location>
        <begin position="6"/>
        <end position="24"/>
    </location>
</feature>
<feature type="transmembrane region" description="Helical" evidence="8">
    <location>
        <begin position="127"/>
        <end position="149"/>
    </location>
</feature>
<evidence type="ECO:0000313" key="9">
    <source>
        <dbReference type="EMBL" id="MPL71671.1"/>
    </source>
</evidence>
<comment type="caution">
    <text evidence="9">The sequence shown here is derived from an EMBL/GenBank/DDBJ whole genome shotgun (WGS) entry which is preliminary data.</text>
</comment>
<gene>
    <name evidence="9" type="ORF">SDC9_17449</name>
</gene>
<feature type="transmembrane region" description="Helical" evidence="8">
    <location>
        <begin position="254"/>
        <end position="273"/>
    </location>
</feature>
<evidence type="ECO:0000256" key="2">
    <source>
        <dbReference type="ARBA" id="ARBA00010145"/>
    </source>
</evidence>
<feature type="transmembrane region" description="Helical" evidence="8">
    <location>
        <begin position="229"/>
        <end position="248"/>
    </location>
</feature>
<evidence type="ECO:0000256" key="1">
    <source>
        <dbReference type="ARBA" id="ARBA00004651"/>
    </source>
</evidence>
<feature type="transmembrane region" description="Helical" evidence="8">
    <location>
        <begin position="36"/>
        <end position="56"/>
    </location>
</feature>
<proteinExistence type="inferred from homology"/>
<dbReference type="GO" id="GO:0055085">
    <property type="term" value="P:transmembrane transport"/>
    <property type="evidence" value="ECO:0007669"/>
    <property type="project" value="InterPro"/>
</dbReference>
<evidence type="ECO:0000256" key="4">
    <source>
        <dbReference type="ARBA" id="ARBA00022475"/>
    </source>
</evidence>
<dbReference type="Pfam" id="PF03547">
    <property type="entry name" value="Mem_trans"/>
    <property type="match status" value="2"/>
</dbReference>
<reference evidence="9" key="1">
    <citation type="submission" date="2019-08" db="EMBL/GenBank/DDBJ databases">
        <authorList>
            <person name="Kucharzyk K."/>
            <person name="Murdoch R.W."/>
            <person name="Higgins S."/>
            <person name="Loffler F."/>
        </authorList>
    </citation>
    <scope>NUCLEOTIDE SEQUENCE</scope>
</reference>
<comment type="similarity">
    <text evidence="2">Belongs to the auxin efflux carrier (TC 2.A.69) family.</text>
</comment>
<dbReference type="InterPro" id="IPR004776">
    <property type="entry name" value="Mem_transp_PIN-like"/>
</dbReference>
<evidence type="ECO:0000256" key="8">
    <source>
        <dbReference type="SAM" id="Phobius"/>
    </source>
</evidence>